<feature type="transmembrane region" description="Helical" evidence="7">
    <location>
        <begin position="139"/>
        <end position="161"/>
    </location>
</feature>
<dbReference type="SUPFAM" id="SSF161098">
    <property type="entry name" value="MetI-like"/>
    <property type="match status" value="2"/>
</dbReference>
<evidence type="ECO:0000313" key="10">
    <source>
        <dbReference type="Proteomes" id="UP001107961"/>
    </source>
</evidence>
<evidence type="ECO:0000259" key="8">
    <source>
        <dbReference type="PROSITE" id="PS50928"/>
    </source>
</evidence>
<dbReference type="AlphaFoldDB" id="A0A9Q3ZCH8"/>
<dbReference type="GO" id="GO:0005886">
    <property type="term" value="C:plasma membrane"/>
    <property type="evidence" value="ECO:0007669"/>
    <property type="project" value="UniProtKB-SubCell"/>
</dbReference>
<feature type="transmembrane region" description="Helical" evidence="7">
    <location>
        <begin position="326"/>
        <end position="347"/>
    </location>
</feature>
<feature type="transmembrane region" description="Helical" evidence="7">
    <location>
        <begin position="367"/>
        <end position="385"/>
    </location>
</feature>
<feature type="domain" description="ABC transmembrane type-1" evidence="8">
    <location>
        <begin position="54"/>
        <end position="254"/>
    </location>
</feature>
<dbReference type="Proteomes" id="UP001107961">
    <property type="component" value="Unassembled WGS sequence"/>
</dbReference>
<feature type="transmembrane region" description="Helical" evidence="7">
    <location>
        <begin position="280"/>
        <end position="306"/>
    </location>
</feature>
<evidence type="ECO:0000256" key="2">
    <source>
        <dbReference type="ARBA" id="ARBA00022448"/>
    </source>
</evidence>
<dbReference type="PANTHER" id="PTHR30183">
    <property type="entry name" value="MOLYBDENUM TRANSPORT SYSTEM PERMEASE PROTEIN MODB"/>
    <property type="match status" value="1"/>
</dbReference>
<dbReference type="RefSeq" id="WP_233925567.1">
    <property type="nucleotide sequence ID" value="NZ_JAJVKT010000006.1"/>
</dbReference>
<protein>
    <submittedName>
        <fullName evidence="9">Iron ABC transporter permease</fullName>
    </submittedName>
</protein>
<comment type="subcellular location">
    <subcellularLocation>
        <location evidence="1 7">Cell membrane</location>
        <topology evidence="1 7">Multi-pass membrane protein</topology>
    </subcellularLocation>
</comment>
<evidence type="ECO:0000313" key="9">
    <source>
        <dbReference type="EMBL" id="MCE7508395.1"/>
    </source>
</evidence>
<evidence type="ECO:0000256" key="5">
    <source>
        <dbReference type="ARBA" id="ARBA00022989"/>
    </source>
</evidence>
<comment type="similarity">
    <text evidence="7">Belongs to the binding-protein-dependent transport system permease family.</text>
</comment>
<dbReference type="CDD" id="cd06261">
    <property type="entry name" value="TM_PBP2"/>
    <property type="match status" value="2"/>
</dbReference>
<accession>A0A9Q3ZCH8</accession>
<keyword evidence="5 7" id="KW-1133">Transmembrane helix</keyword>
<gene>
    <name evidence="9" type="ORF">LZG35_07065</name>
</gene>
<keyword evidence="3" id="KW-1003">Cell membrane</keyword>
<evidence type="ECO:0000256" key="3">
    <source>
        <dbReference type="ARBA" id="ARBA00022475"/>
    </source>
</evidence>
<evidence type="ECO:0000256" key="7">
    <source>
        <dbReference type="RuleBase" id="RU363032"/>
    </source>
</evidence>
<feature type="transmembrane region" description="Helical" evidence="7">
    <location>
        <begin position="397"/>
        <end position="420"/>
    </location>
</feature>
<keyword evidence="2 7" id="KW-0813">Transport</keyword>
<keyword evidence="4 7" id="KW-0812">Transmembrane</keyword>
<evidence type="ECO:0000256" key="1">
    <source>
        <dbReference type="ARBA" id="ARBA00004651"/>
    </source>
</evidence>
<organism evidence="9 10">
    <name type="scientific">Alloalcanivorax xenomutans</name>
    <dbReference type="NCBI Taxonomy" id="1094342"/>
    <lineage>
        <taxon>Bacteria</taxon>
        <taxon>Pseudomonadati</taxon>
        <taxon>Pseudomonadota</taxon>
        <taxon>Gammaproteobacteria</taxon>
        <taxon>Oceanospirillales</taxon>
        <taxon>Alcanivoracaceae</taxon>
        <taxon>Alloalcanivorax</taxon>
    </lineage>
</organism>
<feature type="transmembrane region" description="Helical" evidence="7">
    <location>
        <begin position="229"/>
        <end position="255"/>
    </location>
</feature>
<evidence type="ECO:0000256" key="6">
    <source>
        <dbReference type="ARBA" id="ARBA00023136"/>
    </source>
</evidence>
<feature type="transmembrane region" description="Helical" evidence="7">
    <location>
        <begin position="54"/>
        <end position="80"/>
    </location>
</feature>
<dbReference type="Gene3D" id="1.10.3720.10">
    <property type="entry name" value="MetI-like"/>
    <property type="match status" value="2"/>
</dbReference>
<evidence type="ECO:0000256" key="4">
    <source>
        <dbReference type="ARBA" id="ARBA00022692"/>
    </source>
</evidence>
<dbReference type="PROSITE" id="PS50928">
    <property type="entry name" value="ABC_TM1"/>
    <property type="match status" value="2"/>
</dbReference>
<feature type="transmembrane region" description="Helical" evidence="7">
    <location>
        <begin position="12"/>
        <end position="34"/>
    </location>
</feature>
<proteinExistence type="inferred from homology"/>
<reference evidence="9" key="1">
    <citation type="submission" date="2022-01" db="EMBL/GenBank/DDBJ databases">
        <authorList>
            <person name="Karlyshev A.V."/>
            <person name="Jaspars M."/>
        </authorList>
    </citation>
    <scope>NUCLEOTIDE SEQUENCE</scope>
    <source>
        <strain evidence="9">AGSA3-2</strain>
    </source>
</reference>
<dbReference type="EMBL" id="JAJVKT010000006">
    <property type="protein sequence ID" value="MCE7508395.1"/>
    <property type="molecule type" value="Genomic_DNA"/>
</dbReference>
<dbReference type="Pfam" id="PF00528">
    <property type="entry name" value="BPD_transp_1"/>
    <property type="match status" value="2"/>
</dbReference>
<dbReference type="GO" id="GO:0055085">
    <property type="term" value="P:transmembrane transport"/>
    <property type="evidence" value="ECO:0007669"/>
    <property type="project" value="InterPro"/>
</dbReference>
<dbReference type="InterPro" id="IPR035906">
    <property type="entry name" value="MetI-like_sf"/>
</dbReference>
<keyword evidence="6 7" id="KW-0472">Membrane</keyword>
<feature type="transmembrane region" description="Helical" evidence="7">
    <location>
        <begin position="92"/>
        <end position="113"/>
    </location>
</feature>
<comment type="caution">
    <text evidence="9">The sequence shown here is derived from an EMBL/GenBank/DDBJ whole genome shotgun (WGS) entry which is preliminary data.</text>
</comment>
<feature type="domain" description="ABC transmembrane type-1" evidence="8">
    <location>
        <begin position="323"/>
        <end position="523"/>
    </location>
</feature>
<name>A0A9Q3ZCH8_9GAMM</name>
<keyword evidence="10" id="KW-1185">Reference proteome</keyword>
<feature type="transmembrane region" description="Helical" evidence="7">
    <location>
        <begin position="505"/>
        <end position="524"/>
    </location>
</feature>
<sequence>MPVTADRRPDRYLIIAGALALAVLLPVSVLLSAWRGDESETWRHLVDTVLWRLLGHTAWLVIGVGIGVLLLGVSLAWLVATQDFPGRRVLDWALLLPLAMPSYVLAFVVVQGLDYAGPVQTVLRQWWPGFSGFSARHPFWVIATLSLVFYPYVYMLARLAFLTQGRAVMEQARLLGRGPWAAFFQVALPMARPAIAAGLALALMETLADFGAVSVFNFDTFTTAIYKSWYGLFNLAAAAQLASLLLLFVLLALWLERRGRGRARYGDRGGRPMVAVRSRWAWLMTCYAGLVVVLAFVLPAGRLLYWTLDDVARGLDARFMSLALRTLTLGISAGVLVVVLASVLAWLQRLRPHRLMRALVRTATMGYALPGSVLAVGIVIGFAAIDRQLGQWFGWRQLLVGSLGALFLAYVIRFMAVAFGPVESALERVRPALLEAARTLGAPPLEAARRVLLPMVAPGLITALLLVGIDIMKEMPATLLLRPFGWDTLAVRIYELTAEGEWQRAALPSLALVAVGLLPVYLLVRRLRHS</sequence>
<dbReference type="FunFam" id="1.10.3720.10:FF:000088">
    <property type="entry name" value="Iron(III) ABC transporter, permease protein"/>
    <property type="match status" value="1"/>
</dbReference>
<feature type="transmembrane region" description="Helical" evidence="7">
    <location>
        <begin position="451"/>
        <end position="472"/>
    </location>
</feature>
<dbReference type="PANTHER" id="PTHR30183:SF2">
    <property type="entry name" value="IRON UTILIZATION PROTEIN"/>
    <property type="match status" value="1"/>
</dbReference>
<dbReference type="InterPro" id="IPR000515">
    <property type="entry name" value="MetI-like"/>
</dbReference>